<comment type="caution">
    <text evidence="4">The sequence shown here is derived from an EMBL/GenBank/DDBJ whole genome shotgun (WGS) entry which is preliminary data.</text>
</comment>
<dbReference type="SMART" id="SM00479">
    <property type="entry name" value="EXOIII"/>
    <property type="match status" value="1"/>
</dbReference>
<dbReference type="EMBL" id="JBFWIC010000024">
    <property type="protein sequence ID" value="MEZ0475955.1"/>
    <property type="molecule type" value="Genomic_DNA"/>
</dbReference>
<evidence type="ECO:0000256" key="2">
    <source>
        <dbReference type="ARBA" id="ARBA00022839"/>
    </source>
</evidence>
<dbReference type="InterPro" id="IPR012337">
    <property type="entry name" value="RNaseH-like_sf"/>
</dbReference>
<evidence type="ECO:0000313" key="4">
    <source>
        <dbReference type="EMBL" id="MEZ0475955.1"/>
    </source>
</evidence>
<keyword evidence="2 4" id="KW-0269">Exonuclease</keyword>
<evidence type="ECO:0000256" key="1">
    <source>
        <dbReference type="ARBA" id="ARBA00022722"/>
    </source>
</evidence>
<keyword evidence="1" id="KW-0540">Nuclease</keyword>
<dbReference type="GO" id="GO:0004527">
    <property type="term" value="F:exonuclease activity"/>
    <property type="evidence" value="ECO:0007669"/>
    <property type="project" value="UniProtKB-KW"/>
</dbReference>
<dbReference type="Proteomes" id="UP001566331">
    <property type="component" value="Unassembled WGS sequence"/>
</dbReference>
<sequence length="226" mass="24264">MIRALRRRWWRERVAPDSPLHALLSVALPHARTRLSDVDLLALDFETTGLRPAHDTVVSAGWLRLHGGVLRLAGAGETWLRPEGDAGVGDSATIHGLRDVDLGEGGDERALLDLLLPALTGRVLLAHGSGIESGFLDAILRRRHGVPFLSPRVCTLALEARLCEVRGERPGPGGLTLAACRARRGLPAYREHDALSDALACAELFLAQVAEFGGFDDVRLGDVTSG</sequence>
<dbReference type="SUPFAM" id="SSF53098">
    <property type="entry name" value="Ribonuclease H-like"/>
    <property type="match status" value="1"/>
</dbReference>
<evidence type="ECO:0000259" key="3">
    <source>
        <dbReference type="SMART" id="SM00479"/>
    </source>
</evidence>
<reference evidence="4 5" key="1">
    <citation type="submission" date="2024-07" db="EMBL/GenBank/DDBJ databases">
        <title>Luteimonas salilacus sp. nov., isolated from the shore soil of Salt Lake in Tibet of China.</title>
        <authorList>
            <person name="Zhang X."/>
            <person name="Li A."/>
        </authorList>
    </citation>
    <scope>NUCLEOTIDE SEQUENCE [LARGE SCALE GENOMIC DNA]</scope>
    <source>
        <strain evidence="4 5">B3-2-R+30</strain>
    </source>
</reference>
<proteinExistence type="predicted"/>
<dbReference type="Pfam" id="PF00929">
    <property type="entry name" value="RNase_T"/>
    <property type="match status" value="1"/>
</dbReference>
<keyword evidence="2 4" id="KW-0378">Hydrolase</keyword>
<feature type="domain" description="Exonuclease" evidence="3">
    <location>
        <begin position="39"/>
        <end position="214"/>
    </location>
</feature>
<evidence type="ECO:0000313" key="5">
    <source>
        <dbReference type="Proteomes" id="UP001566331"/>
    </source>
</evidence>
<gene>
    <name evidence="4" type="ORF">AB6713_15250</name>
</gene>
<dbReference type="Gene3D" id="3.30.420.10">
    <property type="entry name" value="Ribonuclease H-like superfamily/Ribonuclease H"/>
    <property type="match status" value="1"/>
</dbReference>
<name>A0ABV4HX71_9GAMM</name>
<dbReference type="CDD" id="cd06127">
    <property type="entry name" value="DEDDh"/>
    <property type="match status" value="1"/>
</dbReference>
<keyword evidence="5" id="KW-1185">Reference proteome</keyword>
<dbReference type="RefSeq" id="WP_370565451.1">
    <property type="nucleotide sequence ID" value="NZ_JBFWIB010000017.1"/>
</dbReference>
<organism evidence="4 5">
    <name type="scientific">Luteimonas salinilitoris</name>
    <dbReference type="NCBI Taxonomy" id="3237697"/>
    <lineage>
        <taxon>Bacteria</taxon>
        <taxon>Pseudomonadati</taxon>
        <taxon>Pseudomonadota</taxon>
        <taxon>Gammaproteobacteria</taxon>
        <taxon>Lysobacterales</taxon>
        <taxon>Lysobacteraceae</taxon>
        <taxon>Luteimonas</taxon>
    </lineage>
</organism>
<dbReference type="InterPro" id="IPR036397">
    <property type="entry name" value="RNaseH_sf"/>
</dbReference>
<accession>A0ABV4HX71</accession>
<dbReference type="InterPro" id="IPR013520">
    <property type="entry name" value="Ribonucl_H"/>
</dbReference>
<protein>
    <submittedName>
        <fullName evidence="4">Exonuclease domain-containing protein</fullName>
    </submittedName>
</protein>